<dbReference type="AlphaFoldDB" id="A0A317RDA8"/>
<name>A0A317RDA8_9BURK</name>
<dbReference type="Proteomes" id="UP000246483">
    <property type="component" value="Unassembled WGS sequence"/>
</dbReference>
<gene>
    <name evidence="2" type="ORF">DFR36_102103</name>
</gene>
<proteinExistence type="predicted"/>
<accession>A0A317RDA8</accession>
<feature type="compositionally biased region" description="Low complexity" evidence="1">
    <location>
        <begin position="18"/>
        <end position="32"/>
    </location>
</feature>
<sequence>MNGPNPQSSHAGTGWQNAQQGGAPGADASADPTLQVRKASESALDDAVEATFPASDPVALTSTKAVPAEDVERQGRPER</sequence>
<reference evidence="2 3" key="1">
    <citation type="submission" date="2018-05" db="EMBL/GenBank/DDBJ databases">
        <title>Genomic Encyclopedia of Type Strains, Phase IV (KMG-IV): sequencing the most valuable type-strain genomes for metagenomic binning, comparative biology and taxonomic classification.</title>
        <authorList>
            <person name="Goeker M."/>
        </authorList>
    </citation>
    <scope>NUCLEOTIDE SEQUENCE [LARGE SCALE GENOMIC DNA]</scope>
    <source>
        <strain evidence="2 3">DSM 26006</strain>
    </source>
</reference>
<comment type="caution">
    <text evidence="2">The sequence shown here is derived from an EMBL/GenBank/DDBJ whole genome shotgun (WGS) entry which is preliminary data.</text>
</comment>
<feature type="region of interest" description="Disordered" evidence="1">
    <location>
        <begin position="1"/>
        <end position="79"/>
    </location>
</feature>
<feature type="compositionally biased region" description="Basic and acidic residues" evidence="1">
    <location>
        <begin position="70"/>
        <end position="79"/>
    </location>
</feature>
<feature type="compositionally biased region" description="Polar residues" evidence="1">
    <location>
        <begin position="1"/>
        <end position="17"/>
    </location>
</feature>
<evidence type="ECO:0000313" key="2">
    <source>
        <dbReference type="EMBL" id="PWW47730.1"/>
    </source>
</evidence>
<protein>
    <submittedName>
        <fullName evidence="2">Uncharacterized protein</fullName>
    </submittedName>
</protein>
<evidence type="ECO:0000256" key="1">
    <source>
        <dbReference type="SAM" id="MobiDB-lite"/>
    </source>
</evidence>
<evidence type="ECO:0000313" key="3">
    <source>
        <dbReference type="Proteomes" id="UP000246483"/>
    </source>
</evidence>
<dbReference type="EMBL" id="QGUB01000002">
    <property type="protein sequence ID" value="PWW47730.1"/>
    <property type="molecule type" value="Genomic_DNA"/>
</dbReference>
<dbReference type="RefSeq" id="WP_019373482.1">
    <property type="nucleotide sequence ID" value="NZ_ALEE01000277.1"/>
</dbReference>
<dbReference type="OrthoDB" id="8722685at2"/>
<keyword evidence="3" id="KW-1185">Reference proteome</keyword>
<organism evidence="2 3">
    <name type="scientific">Melaminivora alkalimesophila</name>
    <dbReference type="NCBI Taxonomy" id="1165852"/>
    <lineage>
        <taxon>Bacteria</taxon>
        <taxon>Pseudomonadati</taxon>
        <taxon>Pseudomonadota</taxon>
        <taxon>Betaproteobacteria</taxon>
        <taxon>Burkholderiales</taxon>
        <taxon>Comamonadaceae</taxon>
        <taxon>Melaminivora</taxon>
    </lineage>
</organism>